<dbReference type="AlphaFoldDB" id="A0A4P9W241"/>
<feature type="compositionally biased region" description="Low complexity" evidence="2">
    <location>
        <begin position="234"/>
        <end position="248"/>
    </location>
</feature>
<feature type="region of interest" description="Disordered" evidence="2">
    <location>
        <begin position="229"/>
        <end position="248"/>
    </location>
</feature>
<feature type="region of interest" description="Disordered" evidence="2">
    <location>
        <begin position="184"/>
        <end position="215"/>
    </location>
</feature>
<evidence type="ECO:0000313" key="5">
    <source>
        <dbReference type="Proteomes" id="UP000269721"/>
    </source>
</evidence>
<organism evidence="4 5">
    <name type="scientific">Blyttiomyces helicus</name>
    <dbReference type="NCBI Taxonomy" id="388810"/>
    <lineage>
        <taxon>Eukaryota</taxon>
        <taxon>Fungi</taxon>
        <taxon>Fungi incertae sedis</taxon>
        <taxon>Chytridiomycota</taxon>
        <taxon>Chytridiomycota incertae sedis</taxon>
        <taxon>Chytridiomycetes</taxon>
        <taxon>Chytridiomycetes incertae sedis</taxon>
        <taxon>Blyttiomyces</taxon>
    </lineage>
</organism>
<protein>
    <recommendedName>
        <fullName evidence="3">Ras-GAP domain-containing protein</fullName>
    </recommendedName>
</protein>
<reference evidence="5" key="1">
    <citation type="journal article" date="2018" name="Nat. Microbiol.">
        <title>Leveraging single-cell genomics to expand the fungal tree of life.</title>
        <authorList>
            <person name="Ahrendt S.R."/>
            <person name="Quandt C.A."/>
            <person name="Ciobanu D."/>
            <person name="Clum A."/>
            <person name="Salamov A."/>
            <person name="Andreopoulos B."/>
            <person name="Cheng J.F."/>
            <person name="Woyke T."/>
            <person name="Pelin A."/>
            <person name="Henrissat B."/>
            <person name="Reynolds N.K."/>
            <person name="Benny G.L."/>
            <person name="Smith M.E."/>
            <person name="James T.Y."/>
            <person name="Grigoriev I.V."/>
        </authorList>
    </citation>
    <scope>NUCLEOTIDE SEQUENCE [LARGE SCALE GENOMIC DNA]</scope>
</reference>
<evidence type="ECO:0000256" key="1">
    <source>
        <dbReference type="ARBA" id="ARBA00022468"/>
    </source>
</evidence>
<dbReference type="Pfam" id="PF00616">
    <property type="entry name" value="RasGAP"/>
    <property type="match status" value="2"/>
</dbReference>
<feature type="domain" description="Ras-GAP" evidence="3">
    <location>
        <begin position="1"/>
        <end position="386"/>
    </location>
</feature>
<dbReference type="GO" id="GO:0005096">
    <property type="term" value="F:GTPase activator activity"/>
    <property type="evidence" value="ECO:0007669"/>
    <property type="project" value="UniProtKB-KW"/>
</dbReference>
<name>A0A4P9W241_9FUNG</name>
<dbReference type="InterPro" id="IPR001936">
    <property type="entry name" value="RasGAP_dom"/>
</dbReference>
<dbReference type="OrthoDB" id="28245at2759"/>
<feature type="region of interest" description="Disordered" evidence="2">
    <location>
        <begin position="253"/>
        <end position="281"/>
    </location>
</feature>
<dbReference type="InterPro" id="IPR039360">
    <property type="entry name" value="Ras_GTPase"/>
</dbReference>
<proteinExistence type="predicted"/>
<dbReference type="PROSITE" id="PS50018">
    <property type="entry name" value="RAS_GTPASE_ACTIV_2"/>
    <property type="match status" value="1"/>
</dbReference>
<feature type="region of interest" description="Disordered" evidence="2">
    <location>
        <begin position="37"/>
        <end position="65"/>
    </location>
</feature>
<keyword evidence="5" id="KW-1185">Reference proteome</keyword>
<dbReference type="PANTHER" id="PTHR10194">
    <property type="entry name" value="RAS GTPASE-ACTIVATING PROTEINS"/>
    <property type="match status" value="1"/>
</dbReference>
<evidence type="ECO:0000256" key="2">
    <source>
        <dbReference type="SAM" id="MobiDB-lite"/>
    </source>
</evidence>
<dbReference type="SUPFAM" id="SSF48350">
    <property type="entry name" value="GTPase activation domain, GAP"/>
    <property type="match status" value="2"/>
</dbReference>
<dbReference type="InterPro" id="IPR008936">
    <property type="entry name" value="Rho_GTPase_activation_prot"/>
</dbReference>
<keyword evidence="1" id="KW-0343">GTPase activation</keyword>
<feature type="compositionally biased region" description="Basic and acidic residues" evidence="2">
    <location>
        <begin position="206"/>
        <end position="215"/>
    </location>
</feature>
<feature type="region of interest" description="Disordered" evidence="2">
    <location>
        <begin position="426"/>
        <end position="465"/>
    </location>
</feature>
<dbReference type="SMART" id="SM00323">
    <property type="entry name" value="RasGAP"/>
    <property type="match status" value="1"/>
</dbReference>
<dbReference type="Proteomes" id="UP000269721">
    <property type="component" value="Unassembled WGS sequence"/>
</dbReference>
<sequence length="567" mass="61048">MLLNAFARYEGLSYLGQSLSEPLRKVLPFIDQCEIDPHKLPPPKRRADDDGNLTNEERSEAQIEENRERLTEACLVVLTSIVERRDKMPASMRRMCAFLRTTVDEIYKEIGYPAPPSPPAARQRTPSQPSALSGGGGSAGDLGAAAPADWGSQPATATRMSASPSVMDSKKISAASIVITSPVEAARPDSPARRSVSALSTASARSQEDETEKKSEGFRFFGLIKVKSKGTGLSGASSPGSRSGSLGSIESLHKEAPSSQDAGVQKRKVSGRRGVPHESIVSWPNTKKVDEASTEPHPIPDSPLARTRTDSLASIATVMTVGGSRVQRSVGMLTIAEKVVGSFLFLRFLVPAITAPDGYGLVETKVSPQARRGLVLCGKVLTAICNDVEFGRKESYLMPLNAFLREHRAGIKELLLFVADEARKSPMSPHPLASDPTDGRPPVPRRGSMLSVKPGLPTSRSEPTLNKLLATAPPRSLPRSHSQMFADTDNLFNYVGRSLNKIEHDLEEQLASMPSDEGEGVLANFYDLKKLVEASAYWEGAEEVHGAGKSKSGALFAKLGKLRGLFQ</sequence>
<accession>A0A4P9W241</accession>
<gene>
    <name evidence="4" type="ORF">BDK51DRAFT_39007</name>
</gene>
<feature type="region of interest" description="Disordered" evidence="2">
    <location>
        <begin position="110"/>
        <end position="167"/>
    </location>
</feature>
<dbReference type="EMBL" id="KZ999680">
    <property type="protein sequence ID" value="RKO84838.1"/>
    <property type="molecule type" value="Genomic_DNA"/>
</dbReference>
<feature type="compositionally biased region" description="Polar residues" evidence="2">
    <location>
        <begin position="153"/>
        <end position="166"/>
    </location>
</feature>
<dbReference type="Gene3D" id="1.10.506.10">
    <property type="entry name" value="GTPase Activation - p120gap, domain 1"/>
    <property type="match status" value="2"/>
</dbReference>
<evidence type="ECO:0000259" key="3">
    <source>
        <dbReference type="PROSITE" id="PS50018"/>
    </source>
</evidence>
<evidence type="ECO:0000313" key="4">
    <source>
        <dbReference type="EMBL" id="RKO84838.1"/>
    </source>
</evidence>